<reference evidence="8 9" key="1">
    <citation type="journal article" date="2012" name="PLoS Pathog.">
        <title>Diverse lifestyles and strategies of plant pathogenesis encoded in the genomes of eighteen Dothideomycetes fungi.</title>
        <authorList>
            <person name="Ohm R.A."/>
            <person name="Feau N."/>
            <person name="Henrissat B."/>
            <person name="Schoch C.L."/>
            <person name="Horwitz B.A."/>
            <person name="Barry K.W."/>
            <person name="Condon B.J."/>
            <person name="Copeland A.C."/>
            <person name="Dhillon B."/>
            <person name="Glaser F."/>
            <person name="Hesse C.N."/>
            <person name="Kosti I."/>
            <person name="LaButti K."/>
            <person name="Lindquist E.A."/>
            <person name="Lucas S."/>
            <person name="Salamov A.A."/>
            <person name="Bradshaw R.E."/>
            <person name="Ciuffetti L."/>
            <person name="Hamelin R.C."/>
            <person name="Kema G.H.J."/>
            <person name="Lawrence C."/>
            <person name="Scott J.A."/>
            <person name="Spatafora J.W."/>
            <person name="Turgeon B.G."/>
            <person name="de Wit P.J.G.M."/>
            <person name="Zhong S."/>
            <person name="Goodwin S.B."/>
            <person name="Grigoriev I.V."/>
        </authorList>
    </citation>
    <scope>NUCLEOTIDE SEQUENCE [LARGE SCALE GENOMIC DNA]</scope>
    <source>
        <strain evidence="8 9">CIRAD86</strain>
    </source>
</reference>
<dbReference type="EMBL" id="KB446557">
    <property type="protein sequence ID" value="EME84568.1"/>
    <property type="molecule type" value="Genomic_DNA"/>
</dbReference>
<feature type="transmembrane region" description="Helical" evidence="6">
    <location>
        <begin position="439"/>
        <end position="460"/>
    </location>
</feature>
<evidence type="ECO:0000313" key="9">
    <source>
        <dbReference type="Proteomes" id="UP000016932"/>
    </source>
</evidence>
<feature type="transmembrane region" description="Helical" evidence="6">
    <location>
        <begin position="347"/>
        <end position="368"/>
    </location>
</feature>
<dbReference type="OrthoDB" id="3639251at2759"/>
<feature type="transmembrane region" description="Helical" evidence="6">
    <location>
        <begin position="50"/>
        <end position="76"/>
    </location>
</feature>
<dbReference type="HOGENOM" id="CLU_001265_0_1_1"/>
<dbReference type="InterPro" id="IPR036259">
    <property type="entry name" value="MFS_trans_sf"/>
</dbReference>
<accession>M3B5D0</accession>
<feature type="domain" description="Major facilitator superfamily (MFS) profile" evidence="7">
    <location>
        <begin position="50"/>
        <end position="456"/>
    </location>
</feature>
<feature type="transmembrane region" description="Helical" evidence="6">
    <location>
        <begin position="117"/>
        <end position="136"/>
    </location>
</feature>
<keyword evidence="2" id="KW-0813">Transport</keyword>
<keyword evidence="5 6" id="KW-0472">Membrane</keyword>
<dbReference type="eggNOG" id="KOG2533">
    <property type="taxonomic scope" value="Eukaryota"/>
</dbReference>
<dbReference type="Gene3D" id="1.20.1250.20">
    <property type="entry name" value="MFS general substrate transporter like domains"/>
    <property type="match status" value="2"/>
</dbReference>
<feature type="transmembrane region" description="Helical" evidence="6">
    <location>
        <begin position="374"/>
        <end position="395"/>
    </location>
</feature>
<sequence length="485" mass="55017">MSDRAEYIELKGSRKQKGHVDDSTAETNVLVRDWSVEEEKMIKRKVDLRMYPMLAIVFGLSLLDRTNISFAFISGMGKDLKMNVGDRYNIALLVFFAPYFVFELPSNYIIRRIGARWWLSFLIVAWGTSVLSMGFVQKWETLAGLRALLGLFEAGLLPGAIFIIGCWYRPYELAKRVVGFFMLAGVFMAFGPIIAYGFTQIKVGNGMYARGWRWLFICEGIMTIVAGFVAPFFLIEFPERARFLTDRQRHIAVSRVRMDQQGTNIVHPTWKETFIMLMDWKIMLYCVQYFICASSVYSLAFFNPIILREGMGFSVAKAQLLVAPPYIFTILAGVLAAWISDKIKLRWPIMIFQAAIAIVGLAIMRYAGPPGWRYFGMFLATYGTQSNIPFTLSYVQNQTGRYEKKGISAAAVVSAGAIGGICGSTIFQHKDAPQYTSGIWATIGMLFVYIFVTSFLSWFFTGQNWRADQGIVEKLEKVKGFRYAP</sequence>
<dbReference type="SUPFAM" id="SSF103473">
    <property type="entry name" value="MFS general substrate transporter"/>
    <property type="match status" value="1"/>
</dbReference>
<feature type="transmembrane region" description="Helical" evidence="6">
    <location>
        <begin position="282"/>
        <end position="306"/>
    </location>
</feature>
<dbReference type="PANTHER" id="PTHR43791:SF47">
    <property type="entry name" value="MAJOR FACILITATOR SUPERFAMILY (MFS) PROFILE DOMAIN-CONTAINING PROTEIN-RELATED"/>
    <property type="match status" value="1"/>
</dbReference>
<dbReference type="FunFam" id="1.20.1250.20:FF:000013">
    <property type="entry name" value="MFS general substrate transporter"/>
    <property type="match status" value="1"/>
</dbReference>
<feature type="transmembrane region" description="Helical" evidence="6">
    <location>
        <begin position="318"/>
        <end position="340"/>
    </location>
</feature>
<dbReference type="Pfam" id="PF07690">
    <property type="entry name" value="MFS_1"/>
    <property type="match status" value="1"/>
</dbReference>
<feature type="transmembrane region" description="Helical" evidence="6">
    <location>
        <begin position="211"/>
        <end position="235"/>
    </location>
</feature>
<dbReference type="PROSITE" id="PS50850">
    <property type="entry name" value="MFS"/>
    <property type="match status" value="1"/>
</dbReference>
<dbReference type="KEGG" id="pfj:MYCFIDRAFT_152793"/>
<feature type="transmembrane region" description="Helical" evidence="6">
    <location>
        <begin position="148"/>
        <end position="168"/>
    </location>
</feature>
<evidence type="ECO:0000313" key="8">
    <source>
        <dbReference type="EMBL" id="EME84568.1"/>
    </source>
</evidence>
<keyword evidence="3 6" id="KW-0812">Transmembrane</keyword>
<keyword evidence="4 6" id="KW-1133">Transmembrane helix</keyword>
<name>M3B5D0_PSEFD</name>
<dbReference type="InterPro" id="IPR011701">
    <property type="entry name" value="MFS"/>
</dbReference>
<protein>
    <recommendedName>
        <fullName evidence="7">Major facilitator superfamily (MFS) profile domain-containing protein</fullName>
    </recommendedName>
</protein>
<comment type="subcellular location">
    <subcellularLocation>
        <location evidence="1">Membrane</location>
        <topology evidence="1">Multi-pass membrane protein</topology>
    </subcellularLocation>
</comment>
<feature type="transmembrane region" description="Helical" evidence="6">
    <location>
        <begin position="88"/>
        <end position="110"/>
    </location>
</feature>
<feature type="transmembrane region" description="Helical" evidence="6">
    <location>
        <begin position="180"/>
        <end position="199"/>
    </location>
</feature>
<gene>
    <name evidence="8" type="ORF">MYCFIDRAFT_152793</name>
</gene>
<evidence type="ECO:0000256" key="3">
    <source>
        <dbReference type="ARBA" id="ARBA00022692"/>
    </source>
</evidence>
<dbReference type="PANTHER" id="PTHR43791">
    <property type="entry name" value="PERMEASE-RELATED"/>
    <property type="match status" value="1"/>
</dbReference>
<dbReference type="GO" id="GO:0016020">
    <property type="term" value="C:membrane"/>
    <property type="evidence" value="ECO:0007669"/>
    <property type="project" value="UniProtKB-SubCell"/>
</dbReference>
<dbReference type="InterPro" id="IPR020846">
    <property type="entry name" value="MFS_dom"/>
</dbReference>
<dbReference type="GeneID" id="19331648"/>
<organism evidence="8 9">
    <name type="scientific">Pseudocercospora fijiensis (strain CIRAD86)</name>
    <name type="common">Black leaf streak disease fungus</name>
    <name type="synonym">Mycosphaerella fijiensis</name>
    <dbReference type="NCBI Taxonomy" id="383855"/>
    <lineage>
        <taxon>Eukaryota</taxon>
        <taxon>Fungi</taxon>
        <taxon>Dikarya</taxon>
        <taxon>Ascomycota</taxon>
        <taxon>Pezizomycotina</taxon>
        <taxon>Dothideomycetes</taxon>
        <taxon>Dothideomycetidae</taxon>
        <taxon>Mycosphaerellales</taxon>
        <taxon>Mycosphaerellaceae</taxon>
        <taxon>Pseudocercospora</taxon>
    </lineage>
</organism>
<dbReference type="AlphaFoldDB" id="M3B5D0"/>
<evidence type="ECO:0000256" key="2">
    <source>
        <dbReference type="ARBA" id="ARBA00022448"/>
    </source>
</evidence>
<evidence type="ECO:0000256" key="1">
    <source>
        <dbReference type="ARBA" id="ARBA00004141"/>
    </source>
</evidence>
<feature type="transmembrane region" description="Helical" evidence="6">
    <location>
        <begin position="407"/>
        <end position="427"/>
    </location>
</feature>
<dbReference type="FunFam" id="1.20.1250.20:FF:000018">
    <property type="entry name" value="MFS transporter permease"/>
    <property type="match status" value="1"/>
</dbReference>
<dbReference type="Proteomes" id="UP000016932">
    <property type="component" value="Unassembled WGS sequence"/>
</dbReference>
<evidence type="ECO:0000259" key="7">
    <source>
        <dbReference type="PROSITE" id="PS50850"/>
    </source>
</evidence>
<evidence type="ECO:0000256" key="5">
    <source>
        <dbReference type="ARBA" id="ARBA00023136"/>
    </source>
</evidence>
<proteinExistence type="predicted"/>
<evidence type="ECO:0000256" key="6">
    <source>
        <dbReference type="SAM" id="Phobius"/>
    </source>
</evidence>
<keyword evidence="9" id="KW-1185">Reference proteome</keyword>
<dbReference type="VEuPathDB" id="FungiDB:MYCFIDRAFT_152793"/>
<dbReference type="RefSeq" id="XP_007925192.1">
    <property type="nucleotide sequence ID" value="XM_007927001.1"/>
</dbReference>
<dbReference type="GO" id="GO:0022857">
    <property type="term" value="F:transmembrane transporter activity"/>
    <property type="evidence" value="ECO:0007669"/>
    <property type="project" value="InterPro"/>
</dbReference>
<evidence type="ECO:0000256" key="4">
    <source>
        <dbReference type="ARBA" id="ARBA00022989"/>
    </source>
</evidence>